<dbReference type="GO" id="GO:0070475">
    <property type="term" value="P:rRNA base methylation"/>
    <property type="evidence" value="ECO:0007669"/>
    <property type="project" value="UniProtKB-UniRule"/>
</dbReference>
<keyword evidence="9" id="KW-1185">Reference proteome</keyword>
<dbReference type="RefSeq" id="WP_095717374.1">
    <property type="nucleotide sequence ID" value="NZ_NTGA01000006.1"/>
</dbReference>
<evidence type="ECO:0000256" key="2">
    <source>
        <dbReference type="ARBA" id="ARBA00022490"/>
    </source>
</evidence>
<gene>
    <name evidence="7" type="primary">rsmH</name>
    <name evidence="8" type="ORF">CEY15_03570</name>
</gene>
<keyword evidence="3 7" id="KW-0698">rRNA processing</keyword>
<sequence length="340" mass="37309">MAEDPGSDRAAARFGHVPVFLDRTIELFRPVIDAAATAGRRPVIVDGTLGLGGHTSHLLAAFDDLRIVGVDRDPAALEIATRRLTAFRDRFTPVHARFDDLDLIVDSLPAESRDDAGPAIDGVLLDFGVSSMQLDVAERGFAYSVDSPLDMRMDPTTGPTAADILADYPRDDLARIFRVYGEERFARQIASAIVRRRETDPISSSAQLVELLYDTIPQGARRTGGHPGKRVFQALRIEVNAELEAVENAVPGYLNLLRRDGRAVFMAYHSLEDKIVKRELTLRTASRTPAGLPVELPGHGPEFESVTRGAEKASQSEIDHNPRSASVRVRCVRRIDGRTP</sequence>
<dbReference type="PANTHER" id="PTHR11265:SF0">
    <property type="entry name" value="12S RRNA N4-METHYLCYTIDINE METHYLTRANSFERASE"/>
    <property type="match status" value="1"/>
</dbReference>
<comment type="function">
    <text evidence="7">Specifically methylates the N4 position of cytidine in position 1402 (C1402) of 16S rRNA.</text>
</comment>
<accession>A0A2A2WT67</accession>
<dbReference type="EMBL" id="NTGA01000006">
    <property type="protein sequence ID" value="PAY24386.1"/>
    <property type="molecule type" value="Genomic_DNA"/>
</dbReference>
<dbReference type="Pfam" id="PF01795">
    <property type="entry name" value="Methyltransf_5"/>
    <property type="match status" value="1"/>
</dbReference>
<dbReference type="Proteomes" id="UP000218810">
    <property type="component" value="Unassembled WGS sequence"/>
</dbReference>
<dbReference type="Gene3D" id="1.10.150.170">
    <property type="entry name" value="Putative methyltransferase TM0872, insert domain"/>
    <property type="match status" value="1"/>
</dbReference>
<evidence type="ECO:0000313" key="8">
    <source>
        <dbReference type="EMBL" id="PAY24386.1"/>
    </source>
</evidence>
<keyword evidence="4 7" id="KW-0489">Methyltransferase</keyword>
<dbReference type="NCBIfam" id="TIGR00006">
    <property type="entry name" value="16S rRNA (cytosine(1402)-N(4))-methyltransferase RsmH"/>
    <property type="match status" value="1"/>
</dbReference>
<evidence type="ECO:0000313" key="9">
    <source>
        <dbReference type="Proteomes" id="UP000218810"/>
    </source>
</evidence>
<organism evidence="8 9">
    <name type="scientific">Dietzia natronolimnaea</name>
    <dbReference type="NCBI Taxonomy" id="161920"/>
    <lineage>
        <taxon>Bacteria</taxon>
        <taxon>Bacillati</taxon>
        <taxon>Actinomycetota</taxon>
        <taxon>Actinomycetes</taxon>
        <taxon>Mycobacteriales</taxon>
        <taxon>Dietziaceae</taxon>
        <taxon>Dietzia</taxon>
    </lineage>
</organism>
<feature type="binding site" evidence="7">
    <location>
        <position position="98"/>
    </location>
    <ligand>
        <name>S-adenosyl-L-methionine</name>
        <dbReference type="ChEBI" id="CHEBI:59789"/>
    </ligand>
</feature>
<keyword evidence="2 7" id="KW-0963">Cytoplasm</keyword>
<dbReference type="InterPro" id="IPR023397">
    <property type="entry name" value="SAM-dep_MeTrfase_MraW_recog"/>
</dbReference>
<feature type="binding site" evidence="7">
    <location>
        <position position="71"/>
    </location>
    <ligand>
        <name>S-adenosyl-L-methionine</name>
        <dbReference type="ChEBI" id="CHEBI:59789"/>
    </ligand>
</feature>
<evidence type="ECO:0000256" key="1">
    <source>
        <dbReference type="ARBA" id="ARBA00010396"/>
    </source>
</evidence>
<comment type="similarity">
    <text evidence="1 7">Belongs to the methyltransferase superfamily. RsmH family.</text>
</comment>
<dbReference type="SUPFAM" id="SSF81799">
    <property type="entry name" value="Putative methyltransferase TM0872, insert domain"/>
    <property type="match status" value="1"/>
</dbReference>
<feature type="binding site" evidence="7">
    <location>
        <position position="133"/>
    </location>
    <ligand>
        <name>S-adenosyl-L-methionine</name>
        <dbReference type="ChEBI" id="CHEBI:59789"/>
    </ligand>
</feature>
<evidence type="ECO:0000256" key="5">
    <source>
        <dbReference type="ARBA" id="ARBA00022679"/>
    </source>
</evidence>
<name>A0A2A2WT67_9ACTN</name>
<dbReference type="PIRSF" id="PIRSF004486">
    <property type="entry name" value="MraW"/>
    <property type="match status" value="1"/>
</dbReference>
<dbReference type="SUPFAM" id="SSF53335">
    <property type="entry name" value="S-adenosyl-L-methionine-dependent methyltransferases"/>
    <property type="match status" value="1"/>
</dbReference>
<dbReference type="Gene3D" id="3.40.50.150">
    <property type="entry name" value="Vaccinia Virus protein VP39"/>
    <property type="match status" value="1"/>
</dbReference>
<dbReference type="HAMAP" id="MF_01007">
    <property type="entry name" value="16SrRNA_methyltr_H"/>
    <property type="match status" value="1"/>
</dbReference>
<comment type="subcellular location">
    <subcellularLocation>
        <location evidence="7">Cytoplasm</location>
    </subcellularLocation>
</comment>
<keyword evidence="6 7" id="KW-0949">S-adenosyl-L-methionine</keyword>
<dbReference type="PANTHER" id="PTHR11265">
    <property type="entry name" value="S-ADENOSYL-METHYLTRANSFERASE MRAW"/>
    <property type="match status" value="1"/>
</dbReference>
<dbReference type="OrthoDB" id="9806637at2"/>
<dbReference type="EC" id="2.1.1.199" evidence="7"/>
<dbReference type="FunFam" id="1.10.150.170:FF:000001">
    <property type="entry name" value="Ribosomal RNA small subunit methyltransferase H"/>
    <property type="match status" value="1"/>
</dbReference>
<comment type="catalytic activity">
    <reaction evidence="7">
        <text>cytidine(1402) in 16S rRNA + S-adenosyl-L-methionine = N(4)-methylcytidine(1402) in 16S rRNA + S-adenosyl-L-homocysteine + H(+)</text>
        <dbReference type="Rhea" id="RHEA:42928"/>
        <dbReference type="Rhea" id="RHEA-COMP:10286"/>
        <dbReference type="Rhea" id="RHEA-COMP:10287"/>
        <dbReference type="ChEBI" id="CHEBI:15378"/>
        <dbReference type="ChEBI" id="CHEBI:57856"/>
        <dbReference type="ChEBI" id="CHEBI:59789"/>
        <dbReference type="ChEBI" id="CHEBI:74506"/>
        <dbReference type="ChEBI" id="CHEBI:82748"/>
        <dbReference type="EC" id="2.1.1.199"/>
    </reaction>
</comment>
<dbReference type="GO" id="GO:0005737">
    <property type="term" value="C:cytoplasm"/>
    <property type="evidence" value="ECO:0007669"/>
    <property type="project" value="UniProtKB-SubCell"/>
</dbReference>
<evidence type="ECO:0000256" key="3">
    <source>
        <dbReference type="ARBA" id="ARBA00022552"/>
    </source>
</evidence>
<dbReference type="AlphaFoldDB" id="A0A2A2WT67"/>
<feature type="binding site" evidence="7">
    <location>
        <position position="126"/>
    </location>
    <ligand>
        <name>S-adenosyl-L-methionine</name>
        <dbReference type="ChEBI" id="CHEBI:59789"/>
    </ligand>
</feature>
<evidence type="ECO:0000256" key="4">
    <source>
        <dbReference type="ARBA" id="ARBA00022603"/>
    </source>
</evidence>
<dbReference type="InterPro" id="IPR029063">
    <property type="entry name" value="SAM-dependent_MTases_sf"/>
</dbReference>
<evidence type="ECO:0000256" key="6">
    <source>
        <dbReference type="ARBA" id="ARBA00022691"/>
    </source>
</evidence>
<proteinExistence type="inferred from homology"/>
<evidence type="ECO:0000256" key="7">
    <source>
        <dbReference type="HAMAP-Rule" id="MF_01007"/>
    </source>
</evidence>
<dbReference type="GO" id="GO:0071424">
    <property type="term" value="F:rRNA (cytosine-N4-)-methyltransferase activity"/>
    <property type="evidence" value="ECO:0007669"/>
    <property type="project" value="UniProtKB-UniRule"/>
</dbReference>
<dbReference type="InterPro" id="IPR002903">
    <property type="entry name" value="RsmH"/>
</dbReference>
<feature type="binding site" evidence="7">
    <location>
        <begin position="52"/>
        <end position="54"/>
    </location>
    <ligand>
        <name>S-adenosyl-L-methionine</name>
        <dbReference type="ChEBI" id="CHEBI:59789"/>
    </ligand>
</feature>
<keyword evidence="5 7" id="KW-0808">Transferase</keyword>
<comment type="caution">
    <text evidence="8">The sequence shown here is derived from an EMBL/GenBank/DDBJ whole genome shotgun (WGS) entry which is preliminary data.</text>
</comment>
<protein>
    <recommendedName>
        <fullName evidence="7">Ribosomal RNA small subunit methyltransferase H</fullName>
        <ecNumber evidence="7">2.1.1.199</ecNumber>
    </recommendedName>
    <alternativeName>
        <fullName evidence="7">16S rRNA m(4)C1402 methyltransferase</fullName>
    </alternativeName>
    <alternativeName>
        <fullName evidence="7">rRNA (cytosine-N(4)-)-methyltransferase RsmH</fullName>
    </alternativeName>
</protein>
<reference evidence="9" key="1">
    <citation type="submission" date="2017-09" db="EMBL/GenBank/DDBJ databases">
        <authorList>
            <person name="Zhang Y."/>
            <person name="Huang X."/>
            <person name="Liu J."/>
            <person name="Lu L."/>
            <person name="Peng K."/>
        </authorList>
    </citation>
    <scope>NUCLEOTIDE SEQUENCE [LARGE SCALE GENOMIC DNA]</scope>
    <source>
        <strain evidence="9">S-XJ-1</strain>
    </source>
</reference>